<comment type="caution">
    <text evidence="3">The sequence shown here is derived from an EMBL/GenBank/DDBJ whole genome shotgun (WGS) entry which is preliminary data.</text>
</comment>
<dbReference type="InterPro" id="IPR055170">
    <property type="entry name" value="GFO_IDH_MocA-like_dom"/>
</dbReference>
<dbReference type="RefSeq" id="WP_425344771.1">
    <property type="nucleotide sequence ID" value="NZ_JBGUBD010000003.1"/>
</dbReference>
<dbReference type="Gene3D" id="3.30.360.10">
    <property type="entry name" value="Dihydrodipicolinate Reductase, domain 2"/>
    <property type="match status" value="1"/>
</dbReference>
<dbReference type="InterPro" id="IPR000683">
    <property type="entry name" value="Gfo/Idh/MocA-like_OxRdtase_N"/>
</dbReference>
<dbReference type="InterPro" id="IPR051450">
    <property type="entry name" value="Gfo/Idh/MocA_Oxidoreductases"/>
</dbReference>
<dbReference type="InterPro" id="IPR036291">
    <property type="entry name" value="NAD(P)-bd_dom_sf"/>
</dbReference>
<evidence type="ECO:0000259" key="2">
    <source>
        <dbReference type="Pfam" id="PF22725"/>
    </source>
</evidence>
<name>A0ABV4U2U4_9BACT</name>
<evidence type="ECO:0000313" key="4">
    <source>
        <dbReference type="Proteomes" id="UP001575105"/>
    </source>
</evidence>
<dbReference type="EMBL" id="JBGUBD010000003">
    <property type="protein sequence ID" value="MFA9477846.1"/>
    <property type="molecule type" value="Genomic_DNA"/>
</dbReference>
<evidence type="ECO:0000313" key="3">
    <source>
        <dbReference type="EMBL" id="MFA9477846.1"/>
    </source>
</evidence>
<dbReference type="Gene3D" id="3.40.50.720">
    <property type="entry name" value="NAD(P)-binding Rossmann-like Domain"/>
    <property type="match status" value="1"/>
</dbReference>
<dbReference type="PANTHER" id="PTHR43377">
    <property type="entry name" value="BILIVERDIN REDUCTASE A"/>
    <property type="match status" value="1"/>
</dbReference>
<dbReference type="Pfam" id="PF22725">
    <property type="entry name" value="GFO_IDH_MocA_C3"/>
    <property type="match status" value="1"/>
</dbReference>
<protein>
    <submittedName>
        <fullName evidence="3">Gfo/Idh/MocA family protein</fullName>
    </submittedName>
</protein>
<dbReference type="PANTHER" id="PTHR43377:SF1">
    <property type="entry name" value="BILIVERDIN REDUCTASE A"/>
    <property type="match status" value="1"/>
</dbReference>
<organism evidence="3 4">
    <name type="scientific">Natronomicrosphaera hydrolytica</name>
    <dbReference type="NCBI Taxonomy" id="3242702"/>
    <lineage>
        <taxon>Bacteria</taxon>
        <taxon>Pseudomonadati</taxon>
        <taxon>Planctomycetota</taxon>
        <taxon>Phycisphaerae</taxon>
        <taxon>Phycisphaerales</taxon>
        <taxon>Phycisphaeraceae</taxon>
        <taxon>Natronomicrosphaera</taxon>
    </lineage>
</organism>
<dbReference type="Proteomes" id="UP001575105">
    <property type="component" value="Unassembled WGS sequence"/>
</dbReference>
<feature type="domain" description="Gfo/Idh/MocA-like oxidoreductase N-terminal" evidence="1">
    <location>
        <begin position="13"/>
        <end position="129"/>
    </location>
</feature>
<dbReference type="SUPFAM" id="SSF55347">
    <property type="entry name" value="Glyceraldehyde-3-phosphate dehydrogenase-like, C-terminal domain"/>
    <property type="match status" value="1"/>
</dbReference>
<reference evidence="3 4" key="1">
    <citation type="submission" date="2024-08" db="EMBL/GenBank/DDBJ databases">
        <title>Whole-genome sequencing of halo(alkali)philic microorganisms from hypersaline lakes.</title>
        <authorList>
            <person name="Sorokin D.Y."/>
            <person name="Merkel A.Y."/>
            <person name="Messina E."/>
            <person name="Yakimov M."/>
        </authorList>
    </citation>
    <scope>NUCLEOTIDE SEQUENCE [LARGE SCALE GENOMIC DNA]</scope>
    <source>
        <strain evidence="3 4">AB-hyl4</strain>
    </source>
</reference>
<dbReference type="SUPFAM" id="SSF51735">
    <property type="entry name" value="NAD(P)-binding Rossmann-fold domains"/>
    <property type="match status" value="1"/>
</dbReference>
<feature type="domain" description="GFO/IDH/MocA-like oxidoreductase" evidence="2">
    <location>
        <begin position="140"/>
        <end position="258"/>
    </location>
</feature>
<proteinExistence type="predicted"/>
<gene>
    <name evidence="3" type="ORF">ACERK3_06000</name>
</gene>
<keyword evidence="4" id="KW-1185">Reference proteome</keyword>
<dbReference type="Pfam" id="PF01408">
    <property type="entry name" value="GFO_IDH_MocA"/>
    <property type="match status" value="1"/>
</dbReference>
<evidence type="ECO:0000259" key="1">
    <source>
        <dbReference type="Pfam" id="PF01408"/>
    </source>
</evidence>
<accession>A0ABV4U2U4</accession>
<sequence>MIDEQAAGGKAIGYGLIGAGSFGQFACTKYQELDAVRPIALADENREAADRAAASLGIEASESVDALLARDDIDLVHIATPPFTHRELVTRALEAGKHVLCEKPLATSLADAEMMIDLAESKGRILSVNLIMRYDPLCETMKRIIESKLLGEPVHGFFENYAKDEPLPPEHWFWKQNLSGGIFIEHGVHFFDLFQWWLGEPEIVAAQQIKRGGADLIEQVQATARYGEGVLVNFYHGFTQATRMDRQEMRLVFERGAISLDEWVPTSMTIDCIATRDQVDAMAAMLPDCQIENVASYTGEDRKVTSRHKSYEVDGHYRLYGTTGMTKDELYGHVLQQLLLDQIQAINDSSHQRRVSERNGYGSLHAAVTAEQLSRHAVPMSSER</sequence>